<name>A0A645G488_9ZZZZ</name>
<comment type="caution">
    <text evidence="1">The sequence shown here is derived from an EMBL/GenBank/DDBJ whole genome shotgun (WGS) entry which is preliminary data.</text>
</comment>
<accession>A0A645G488</accession>
<reference evidence="1" key="1">
    <citation type="submission" date="2019-08" db="EMBL/GenBank/DDBJ databases">
        <authorList>
            <person name="Kucharzyk K."/>
            <person name="Murdoch R.W."/>
            <person name="Higgins S."/>
            <person name="Loffler F."/>
        </authorList>
    </citation>
    <scope>NUCLEOTIDE SEQUENCE</scope>
</reference>
<proteinExistence type="predicted"/>
<protein>
    <submittedName>
        <fullName evidence="1">Uncharacterized protein</fullName>
    </submittedName>
</protein>
<gene>
    <name evidence="1" type="ORF">SDC9_169097</name>
</gene>
<sequence>MLGYQTQPGTEFAPRLECLGFSHSGDGRCSREQAYPGYRRHTLHVHVNAQDLCKPHLDGLNVYRQLLDALGLLAQAIDDILWNAVGKRLQCEFQLAQQRLLASR</sequence>
<dbReference type="EMBL" id="VSSQ01069761">
    <property type="protein sequence ID" value="MPN21717.1"/>
    <property type="molecule type" value="Genomic_DNA"/>
</dbReference>
<organism evidence="1">
    <name type="scientific">bioreactor metagenome</name>
    <dbReference type="NCBI Taxonomy" id="1076179"/>
    <lineage>
        <taxon>unclassified sequences</taxon>
        <taxon>metagenomes</taxon>
        <taxon>ecological metagenomes</taxon>
    </lineage>
</organism>
<evidence type="ECO:0000313" key="1">
    <source>
        <dbReference type="EMBL" id="MPN21717.1"/>
    </source>
</evidence>
<dbReference type="AlphaFoldDB" id="A0A645G488"/>